<accession>A0A8B7XVZ1</accession>
<dbReference type="Proteomes" id="UP000694845">
    <property type="component" value="Unplaced"/>
</dbReference>
<feature type="transmembrane region" description="Helical" evidence="2">
    <location>
        <begin position="52"/>
        <end position="72"/>
    </location>
</feature>
<evidence type="ECO:0000256" key="2">
    <source>
        <dbReference type="SAM" id="Phobius"/>
    </source>
</evidence>
<evidence type="ECO:0000256" key="1">
    <source>
        <dbReference type="SAM" id="MobiDB-lite"/>
    </source>
</evidence>
<proteinExistence type="predicted"/>
<name>A0A8B7XVZ1_ACAPL</name>
<dbReference type="RefSeq" id="XP_022084016.1">
    <property type="nucleotide sequence ID" value="XM_022228324.1"/>
</dbReference>
<protein>
    <submittedName>
        <fullName evidence="4">Uncharacterized protein LOC110975662</fullName>
    </submittedName>
</protein>
<feature type="compositionally biased region" description="Polar residues" evidence="1">
    <location>
        <begin position="176"/>
        <end position="186"/>
    </location>
</feature>
<dbReference type="OMA" id="CILCCYY"/>
<reference evidence="4" key="1">
    <citation type="submission" date="2025-08" db="UniProtKB">
        <authorList>
            <consortium name="RefSeq"/>
        </authorList>
    </citation>
    <scope>IDENTIFICATION</scope>
</reference>
<feature type="region of interest" description="Disordered" evidence="1">
    <location>
        <begin position="147"/>
        <end position="186"/>
    </location>
</feature>
<evidence type="ECO:0000313" key="4">
    <source>
        <dbReference type="RefSeq" id="XP_022084016.1"/>
    </source>
</evidence>
<keyword evidence="2" id="KW-0812">Transmembrane</keyword>
<keyword evidence="2" id="KW-1133">Transmembrane helix</keyword>
<organism evidence="3 4">
    <name type="scientific">Acanthaster planci</name>
    <name type="common">Crown-of-thorns starfish</name>
    <dbReference type="NCBI Taxonomy" id="133434"/>
    <lineage>
        <taxon>Eukaryota</taxon>
        <taxon>Metazoa</taxon>
        <taxon>Echinodermata</taxon>
        <taxon>Eleutherozoa</taxon>
        <taxon>Asterozoa</taxon>
        <taxon>Asteroidea</taxon>
        <taxon>Valvatacea</taxon>
        <taxon>Valvatida</taxon>
        <taxon>Acanthasteridae</taxon>
        <taxon>Acanthaster</taxon>
    </lineage>
</organism>
<keyword evidence="2" id="KW-0472">Membrane</keyword>
<gene>
    <name evidence="4" type="primary">LOC110975662</name>
</gene>
<feature type="transmembrane region" description="Helical" evidence="2">
    <location>
        <begin position="84"/>
        <end position="111"/>
    </location>
</feature>
<dbReference type="KEGG" id="aplc:110975662"/>
<dbReference type="AlphaFoldDB" id="A0A8B7XVZ1"/>
<evidence type="ECO:0000313" key="3">
    <source>
        <dbReference type="Proteomes" id="UP000694845"/>
    </source>
</evidence>
<sequence>MHCLYLLAQLGLHTIKHRKHSGSLFSLHVRSYNIHFSSRWSVRKVNMAETKLRCGVCVWSLLMVSVICVSANEVDDVINDAVGLGVGVIIAIVVGCVLVLVSCILCCYYCCCRSPPPAHHTVVVSQTAPPAQPTVVVAQAPAYNPQPQPGPPAVPMQQPVMSHGQPDHRGPPPYPGQQSSFGYVKL</sequence>
<keyword evidence="3" id="KW-1185">Reference proteome</keyword>
<dbReference type="GeneID" id="110975662"/>